<organism evidence="1 2">
    <name type="scientific">Psychrobacillus glaciei</name>
    <dbReference type="NCBI Taxonomy" id="2283160"/>
    <lineage>
        <taxon>Bacteria</taxon>
        <taxon>Bacillati</taxon>
        <taxon>Bacillota</taxon>
        <taxon>Bacilli</taxon>
        <taxon>Bacillales</taxon>
        <taxon>Bacillaceae</taxon>
        <taxon>Psychrobacillus</taxon>
    </lineage>
</organism>
<proteinExistence type="predicted"/>
<gene>
    <name evidence="1" type="ORF">PB01_13415</name>
</gene>
<sequence length="110" mass="12146">MNFSLIWVVPREYILSSLSFLRDEIFFICLVSAPCPSGSNVKKLLLSKLVANKSVCGGCGAASWASTMRVMSALPQDVAYFADLHFLHLPVGADIGAYTFLNLRRNFNEL</sequence>
<dbReference type="EMBL" id="CP031223">
    <property type="protein sequence ID" value="QFF99757.1"/>
    <property type="molecule type" value="Genomic_DNA"/>
</dbReference>
<keyword evidence="2" id="KW-1185">Reference proteome</keyword>
<dbReference type="AlphaFoldDB" id="A0A5J6SU17"/>
<protein>
    <submittedName>
        <fullName evidence="1">Uncharacterized protein</fullName>
    </submittedName>
</protein>
<dbReference type="KEGG" id="psyo:PB01_13415"/>
<reference evidence="1 2" key="1">
    <citation type="submission" date="2018-07" db="EMBL/GenBank/DDBJ databases">
        <title>Complete genome sequence of Psychrobacillus sp. PB01, isolated from iceberg, and comparative genome analysis of Psychrobacillus strains.</title>
        <authorList>
            <person name="Lee P.C."/>
        </authorList>
    </citation>
    <scope>NUCLEOTIDE SEQUENCE [LARGE SCALE GENOMIC DNA]</scope>
    <source>
        <strain evidence="1 2">PB01</strain>
    </source>
</reference>
<evidence type="ECO:0000313" key="1">
    <source>
        <dbReference type="EMBL" id="QFF99757.1"/>
    </source>
</evidence>
<evidence type="ECO:0000313" key="2">
    <source>
        <dbReference type="Proteomes" id="UP000325517"/>
    </source>
</evidence>
<accession>A0A5J6SU17</accession>
<dbReference type="Proteomes" id="UP000325517">
    <property type="component" value="Chromosome"/>
</dbReference>
<name>A0A5J6SU17_9BACI</name>